<gene>
    <name evidence="1" type="ORF">HGP28_10265</name>
</gene>
<keyword evidence="1" id="KW-0648">Protein biosynthesis</keyword>
<proteinExistence type="predicted"/>
<dbReference type="EMBL" id="JABAIK010000008">
    <property type="protein sequence ID" value="NLS13275.1"/>
    <property type="molecule type" value="Genomic_DNA"/>
</dbReference>
<dbReference type="Pfam" id="PF04315">
    <property type="entry name" value="EpmC"/>
    <property type="match status" value="1"/>
</dbReference>
<comment type="caution">
    <text evidence="1">The sequence shown here is derived from an EMBL/GenBank/DDBJ whole genome shotgun (WGS) entry which is preliminary data.</text>
</comment>
<dbReference type="Proteomes" id="UP000535589">
    <property type="component" value="Unassembled WGS sequence"/>
</dbReference>
<reference evidence="1 2" key="1">
    <citation type="submission" date="2020-04" db="EMBL/GenBank/DDBJ databases">
        <title>Vibrio sp. SM6, a novel species isolated from seawater.</title>
        <authorList>
            <person name="Wang X."/>
        </authorList>
    </citation>
    <scope>NUCLEOTIDE SEQUENCE [LARGE SCALE GENOMIC DNA]</scope>
    <source>
        <strain evidence="1 2">SM6</strain>
    </source>
</reference>
<evidence type="ECO:0000313" key="2">
    <source>
        <dbReference type="Proteomes" id="UP000535589"/>
    </source>
</evidence>
<organism evidence="1 2">
    <name type="scientific">Vibrio agarilyticus</name>
    <dbReference type="NCBI Taxonomy" id="2726741"/>
    <lineage>
        <taxon>Bacteria</taxon>
        <taxon>Pseudomonadati</taxon>
        <taxon>Pseudomonadota</taxon>
        <taxon>Gammaproteobacteria</taxon>
        <taxon>Vibrionales</taxon>
        <taxon>Vibrionaceae</taxon>
        <taxon>Vibrio</taxon>
    </lineage>
</organism>
<dbReference type="GO" id="GO:0003746">
    <property type="term" value="F:translation elongation factor activity"/>
    <property type="evidence" value="ECO:0007669"/>
    <property type="project" value="UniProtKB-KW"/>
</dbReference>
<evidence type="ECO:0000313" key="1">
    <source>
        <dbReference type="EMBL" id="NLS13275.1"/>
    </source>
</evidence>
<dbReference type="InterPro" id="IPR007411">
    <property type="entry name" value="EpmC"/>
</dbReference>
<dbReference type="RefSeq" id="WP_168836362.1">
    <property type="nucleotide sequence ID" value="NZ_JABAIK010000008.1"/>
</dbReference>
<keyword evidence="1" id="KW-0251">Elongation factor</keyword>
<keyword evidence="2" id="KW-1185">Reference proteome</keyword>
<dbReference type="AlphaFoldDB" id="A0A7X8TR70"/>
<sequence>MAHDYHDLIAIFNRTFFDDYNTQLVCGGDEPIYLPATTAHPHHRVIFAHGFYASGLHEIAHWCVAGPARRLLEDFGYWYAPDGRTKAQQAAFEEAEIRPQAYEWILAQSAGFPFDVSCDNLSGGFDIDRLAFKRRVLDEVQKILLEGLPPRVMLLAKALAEFYQMPPLTKDDFKLEEVRYDY</sequence>
<protein>
    <submittedName>
        <fullName evidence="1">Elongation factor P hydroxylase</fullName>
    </submittedName>
</protein>
<accession>A0A7X8TR70</accession>
<name>A0A7X8TR70_9VIBR</name>